<protein>
    <submittedName>
        <fullName evidence="2">Uncharacterized protein</fullName>
    </submittedName>
</protein>
<feature type="transmembrane region" description="Helical" evidence="1">
    <location>
        <begin position="20"/>
        <end position="44"/>
    </location>
</feature>
<dbReference type="Proteomes" id="UP001162891">
    <property type="component" value="Chromosome"/>
</dbReference>
<keyword evidence="1" id="KW-0812">Transmembrane</keyword>
<gene>
    <name evidence="2" type="ORF">AMOR_19350</name>
</gene>
<keyword evidence="3" id="KW-1185">Reference proteome</keyword>
<evidence type="ECO:0000256" key="1">
    <source>
        <dbReference type="SAM" id="Phobius"/>
    </source>
</evidence>
<dbReference type="RefSeq" id="WP_248360617.1">
    <property type="nucleotide sequence ID" value="NZ_AP025591.1"/>
</dbReference>
<name>A0ABM7WTY4_9BACT</name>
<accession>A0ABM7WTY4</accession>
<sequence>MEKIRIEQHSFAGTAWLAGWLFSLGFLHLGFWKGVLAIVMWPYYLGVTFGSLHP</sequence>
<keyword evidence="1" id="KW-1133">Transmembrane helix</keyword>
<evidence type="ECO:0000313" key="2">
    <source>
        <dbReference type="EMBL" id="BDG02939.1"/>
    </source>
</evidence>
<organism evidence="2 3">
    <name type="scientific">Anaeromyxobacter oryzae</name>
    <dbReference type="NCBI Taxonomy" id="2918170"/>
    <lineage>
        <taxon>Bacteria</taxon>
        <taxon>Pseudomonadati</taxon>
        <taxon>Myxococcota</taxon>
        <taxon>Myxococcia</taxon>
        <taxon>Myxococcales</taxon>
        <taxon>Cystobacterineae</taxon>
        <taxon>Anaeromyxobacteraceae</taxon>
        <taxon>Anaeromyxobacter</taxon>
    </lineage>
</organism>
<keyword evidence="1" id="KW-0472">Membrane</keyword>
<proteinExistence type="predicted"/>
<evidence type="ECO:0000313" key="3">
    <source>
        <dbReference type="Proteomes" id="UP001162891"/>
    </source>
</evidence>
<dbReference type="EMBL" id="AP025591">
    <property type="protein sequence ID" value="BDG02939.1"/>
    <property type="molecule type" value="Genomic_DNA"/>
</dbReference>
<reference evidence="3" key="1">
    <citation type="journal article" date="2022" name="Int. J. Syst. Evol. Microbiol.">
        <title>Anaeromyxobacter oryzae sp. nov., Anaeromyxobacter diazotrophicus sp. nov. and Anaeromyxobacter paludicola sp. nov., isolated from paddy soils.</title>
        <authorList>
            <person name="Itoh H."/>
            <person name="Xu Z."/>
            <person name="Mise K."/>
            <person name="Masuda Y."/>
            <person name="Ushijima N."/>
            <person name="Hayakawa C."/>
            <person name="Shiratori Y."/>
            <person name="Senoo K."/>
        </authorList>
    </citation>
    <scope>NUCLEOTIDE SEQUENCE [LARGE SCALE GENOMIC DNA]</scope>
    <source>
        <strain evidence="3">Red232</strain>
    </source>
</reference>